<feature type="compositionally biased region" description="Basic and acidic residues" evidence="1">
    <location>
        <begin position="185"/>
        <end position="203"/>
    </location>
</feature>
<sequence>MPLRLAPSNSKSSSASNNPNPDAFQAIIKSRDQAIAWARELRRAGEAVGIAVDVNGTLEMAGIGIRDRRRVEEGLMVDGVNAPVAGRKRLRIAGEEDERDTEEEEDDEEEEVEEDEEEEEGEEDEEDEEEEDEEGDEEDENEEEDQEEDDSDDGEDSEQDEEEDGDSDEDDNEDEQAMGTIPKAELPKPKEEDVKLKKEETKETHKKKHKNQDDEQPKKRAKAENDGVKKEVKTEVFWKDTGICRDCGEHKKLDFLFMFTDMRPHFRLCSECGPKETQRLNAQSISFGLMAPLRPH</sequence>
<feature type="region of interest" description="Disordered" evidence="1">
    <location>
        <begin position="68"/>
        <end position="229"/>
    </location>
</feature>
<dbReference type="Proteomes" id="UP000077521">
    <property type="component" value="Unassembled WGS sequence"/>
</dbReference>
<gene>
    <name evidence="2" type="ORF">A4X13_0g2122</name>
</gene>
<feature type="compositionally biased region" description="Acidic residues" evidence="1">
    <location>
        <begin position="95"/>
        <end position="176"/>
    </location>
</feature>
<proteinExistence type="predicted"/>
<accession>A0A177THM6</accession>
<evidence type="ECO:0000256" key="1">
    <source>
        <dbReference type="SAM" id="MobiDB-lite"/>
    </source>
</evidence>
<evidence type="ECO:0000313" key="3">
    <source>
        <dbReference type="Proteomes" id="UP000077521"/>
    </source>
</evidence>
<reference evidence="2" key="2">
    <citation type="journal article" date="2019" name="IMA Fungus">
        <title>Genome sequencing and comparison of five Tilletia species to identify candidate genes for the detection of regulated species infecting wheat.</title>
        <authorList>
            <person name="Nguyen H.D.T."/>
            <person name="Sultana T."/>
            <person name="Kesanakurti P."/>
            <person name="Hambleton S."/>
        </authorList>
    </citation>
    <scope>NUCLEOTIDE SEQUENCE</scope>
    <source>
        <strain evidence="2">DAOMC 236416</strain>
    </source>
</reference>
<reference evidence="2" key="1">
    <citation type="submission" date="2016-04" db="EMBL/GenBank/DDBJ databases">
        <authorList>
            <person name="Nguyen H.D."/>
            <person name="Samba Siva P."/>
            <person name="Cullis J."/>
            <person name="Levesque C.A."/>
            <person name="Hambleton S."/>
        </authorList>
    </citation>
    <scope>NUCLEOTIDE SEQUENCE</scope>
    <source>
        <strain evidence="2">DAOMC 236416</strain>
    </source>
</reference>
<comment type="caution">
    <text evidence="2">The sequence shown here is derived from an EMBL/GenBank/DDBJ whole genome shotgun (WGS) entry which is preliminary data.</text>
</comment>
<dbReference type="EMBL" id="LWDF02000096">
    <property type="protein sequence ID" value="KAE8257783.1"/>
    <property type="molecule type" value="Genomic_DNA"/>
</dbReference>
<dbReference type="AlphaFoldDB" id="A0A177THM6"/>
<organism evidence="2 3">
    <name type="scientific">Tilletia indica</name>
    <dbReference type="NCBI Taxonomy" id="43049"/>
    <lineage>
        <taxon>Eukaryota</taxon>
        <taxon>Fungi</taxon>
        <taxon>Dikarya</taxon>
        <taxon>Basidiomycota</taxon>
        <taxon>Ustilaginomycotina</taxon>
        <taxon>Exobasidiomycetes</taxon>
        <taxon>Tilletiales</taxon>
        <taxon>Tilletiaceae</taxon>
        <taxon>Tilletia</taxon>
    </lineage>
</organism>
<evidence type="ECO:0000313" key="2">
    <source>
        <dbReference type="EMBL" id="KAE8257783.1"/>
    </source>
</evidence>
<keyword evidence="3" id="KW-1185">Reference proteome</keyword>
<name>A0A177THM6_9BASI</name>
<feature type="compositionally biased region" description="Basic and acidic residues" evidence="1">
    <location>
        <begin position="211"/>
        <end position="229"/>
    </location>
</feature>
<feature type="region of interest" description="Disordered" evidence="1">
    <location>
        <begin position="1"/>
        <end position="23"/>
    </location>
</feature>
<protein>
    <submittedName>
        <fullName evidence="2">Uncharacterized protein</fullName>
    </submittedName>
</protein>